<keyword evidence="2" id="KW-1003">Cell membrane</keyword>
<sequence length="677" mass="74136">MEKRERKKSIKFKMVALPLILIFVGVSIIGGISSYFARENLLNEMRVNGFYLAEGYASRLKDNSETLKTIDKLIEERIETANRVIAFNSGNINNEFLSALSRDMNIVEINITSPDGEIIYSNMPENIGWTFPADHIGREVLNGSKTTLYEDIRQSAVDGNFYKYGYLGLPSGNMVQSGIDASTLAGIMESFEYQVLIDEISQSEEIVFALYIDDSFTAAAHSNKERIGIDLKDDPGAIAAISRGEKYSNEYDFAAEGVRVYEVLVPVEEEGRVVGAINLGYSMKNINAAVRNNMMIVFGISLLVFLVMGILMYLISNDIVKLIQKLKIQMNLMGDGDFTQDIPKDILAKEDEFGEIADAVKGMQESMRAIVSGVVETSNQLAASSQELTATAQQSATASDEVARTIEQIAQGASDQAVDTEKGAISITDLGTIVEENERHIDRLNKSTENVNKLKDEGFDILKGLVEQTNKNNQSSKEVKEVIVNTNESAEKIVTASEMIKNISNQTNLLALNAAIEAARAGEAGRGFSVVADEIRKLAEESNRFTEEISSVISELTGKTSNAVKTMEELEGIVNSQSKSVEMTSAKFEGISDAIEDMKSAISMVNESEKEMSAKKDEIISIIENLSAISEENAAGTEEASASVEEQSASMMEIANSSEELAKIAQNLNEMISKFKI</sequence>
<protein>
    <submittedName>
        <fullName evidence="12">Methyl-accepting chemotaxis protein</fullName>
    </submittedName>
</protein>
<dbReference type="PANTHER" id="PTHR32089:SF112">
    <property type="entry name" value="LYSOZYME-LIKE PROTEIN-RELATED"/>
    <property type="match status" value="1"/>
</dbReference>
<name>A0ABS4KGB0_9FIRM</name>
<dbReference type="Gene3D" id="6.10.340.10">
    <property type="match status" value="1"/>
</dbReference>
<dbReference type="Proteomes" id="UP001314903">
    <property type="component" value="Unassembled WGS sequence"/>
</dbReference>
<evidence type="ECO:0000313" key="12">
    <source>
        <dbReference type="EMBL" id="MBP2026301.1"/>
    </source>
</evidence>
<evidence type="ECO:0000256" key="1">
    <source>
        <dbReference type="ARBA" id="ARBA00004651"/>
    </source>
</evidence>
<evidence type="ECO:0000259" key="10">
    <source>
        <dbReference type="PROSITE" id="PS50111"/>
    </source>
</evidence>
<comment type="caution">
    <text evidence="12">The sequence shown here is derived from an EMBL/GenBank/DDBJ whole genome shotgun (WGS) entry which is preliminary data.</text>
</comment>
<organism evidence="12 13">
    <name type="scientific">Acetoanaerobium pronyense</name>
    <dbReference type="NCBI Taxonomy" id="1482736"/>
    <lineage>
        <taxon>Bacteria</taxon>
        <taxon>Bacillati</taxon>
        <taxon>Bacillota</taxon>
        <taxon>Clostridia</taxon>
        <taxon>Peptostreptococcales</taxon>
        <taxon>Filifactoraceae</taxon>
        <taxon>Acetoanaerobium</taxon>
    </lineage>
</organism>
<dbReference type="InterPro" id="IPR004089">
    <property type="entry name" value="MCPsignal_dom"/>
</dbReference>
<reference evidence="12 13" key="1">
    <citation type="submission" date="2021-03" db="EMBL/GenBank/DDBJ databases">
        <title>Genomic Encyclopedia of Type Strains, Phase IV (KMG-IV): sequencing the most valuable type-strain genomes for metagenomic binning, comparative biology and taxonomic classification.</title>
        <authorList>
            <person name="Goeker M."/>
        </authorList>
    </citation>
    <scope>NUCLEOTIDE SEQUENCE [LARGE SCALE GENOMIC DNA]</scope>
    <source>
        <strain evidence="12 13">DSM 27512</strain>
    </source>
</reference>
<keyword evidence="3 9" id="KW-0812">Transmembrane</keyword>
<dbReference type="InterPro" id="IPR003660">
    <property type="entry name" value="HAMP_dom"/>
</dbReference>
<evidence type="ECO:0000256" key="6">
    <source>
        <dbReference type="ARBA" id="ARBA00023224"/>
    </source>
</evidence>
<dbReference type="PROSITE" id="PS50885">
    <property type="entry name" value="HAMP"/>
    <property type="match status" value="1"/>
</dbReference>
<dbReference type="EMBL" id="JAGGLI010000001">
    <property type="protein sequence ID" value="MBP2026301.1"/>
    <property type="molecule type" value="Genomic_DNA"/>
</dbReference>
<feature type="domain" description="HAMP" evidence="11">
    <location>
        <begin position="317"/>
        <end position="372"/>
    </location>
</feature>
<feature type="domain" description="Methyl-accepting transducer" evidence="10">
    <location>
        <begin position="391"/>
        <end position="648"/>
    </location>
</feature>
<dbReference type="InterPro" id="IPR029151">
    <property type="entry name" value="Sensor-like_sf"/>
</dbReference>
<proteinExistence type="inferred from homology"/>
<dbReference type="SMART" id="SM00283">
    <property type="entry name" value="MA"/>
    <property type="match status" value="1"/>
</dbReference>
<dbReference type="Pfam" id="PF17203">
    <property type="entry name" value="sCache_3_2"/>
    <property type="match status" value="1"/>
</dbReference>
<feature type="transmembrane region" description="Helical" evidence="9">
    <location>
        <begin position="12"/>
        <end position="36"/>
    </location>
</feature>
<comment type="subcellular location">
    <subcellularLocation>
        <location evidence="1">Cell membrane</location>
        <topology evidence="1">Multi-pass membrane protein</topology>
    </subcellularLocation>
</comment>
<dbReference type="CDD" id="cd06225">
    <property type="entry name" value="HAMP"/>
    <property type="match status" value="1"/>
</dbReference>
<dbReference type="Pfam" id="PF00015">
    <property type="entry name" value="MCPsignal"/>
    <property type="match status" value="1"/>
</dbReference>
<evidence type="ECO:0000256" key="7">
    <source>
        <dbReference type="ARBA" id="ARBA00029447"/>
    </source>
</evidence>
<dbReference type="SUPFAM" id="SSF103190">
    <property type="entry name" value="Sensory domain-like"/>
    <property type="match status" value="1"/>
</dbReference>
<keyword evidence="6 8" id="KW-0807">Transducer</keyword>
<accession>A0ABS4KGB0</accession>
<comment type="similarity">
    <text evidence="7">Belongs to the methyl-accepting chemotaxis (MCP) protein family.</text>
</comment>
<evidence type="ECO:0000256" key="9">
    <source>
        <dbReference type="SAM" id="Phobius"/>
    </source>
</evidence>
<keyword evidence="4 9" id="KW-1133">Transmembrane helix</keyword>
<feature type="transmembrane region" description="Helical" evidence="9">
    <location>
        <begin position="294"/>
        <end position="315"/>
    </location>
</feature>
<evidence type="ECO:0000256" key="3">
    <source>
        <dbReference type="ARBA" id="ARBA00022692"/>
    </source>
</evidence>
<dbReference type="Pfam" id="PF00672">
    <property type="entry name" value="HAMP"/>
    <property type="match status" value="1"/>
</dbReference>
<evidence type="ECO:0000256" key="4">
    <source>
        <dbReference type="ARBA" id="ARBA00022989"/>
    </source>
</evidence>
<dbReference type="Gene3D" id="3.30.450.20">
    <property type="entry name" value="PAS domain"/>
    <property type="match status" value="1"/>
</dbReference>
<dbReference type="PANTHER" id="PTHR32089">
    <property type="entry name" value="METHYL-ACCEPTING CHEMOTAXIS PROTEIN MCPB"/>
    <property type="match status" value="1"/>
</dbReference>
<gene>
    <name evidence="12" type="ORF">J2Z35_000090</name>
</gene>
<evidence type="ECO:0000256" key="8">
    <source>
        <dbReference type="PROSITE-ProRule" id="PRU00284"/>
    </source>
</evidence>
<evidence type="ECO:0000256" key="2">
    <source>
        <dbReference type="ARBA" id="ARBA00022475"/>
    </source>
</evidence>
<dbReference type="InterPro" id="IPR033463">
    <property type="entry name" value="sCache_3"/>
</dbReference>
<dbReference type="Gene3D" id="1.10.287.950">
    <property type="entry name" value="Methyl-accepting chemotaxis protein"/>
    <property type="match status" value="1"/>
</dbReference>
<keyword evidence="5 9" id="KW-0472">Membrane</keyword>
<dbReference type="SMART" id="SM00304">
    <property type="entry name" value="HAMP"/>
    <property type="match status" value="1"/>
</dbReference>
<dbReference type="PROSITE" id="PS50111">
    <property type="entry name" value="CHEMOTAXIS_TRANSDUC_2"/>
    <property type="match status" value="1"/>
</dbReference>
<evidence type="ECO:0000313" key="13">
    <source>
        <dbReference type="Proteomes" id="UP001314903"/>
    </source>
</evidence>
<evidence type="ECO:0000259" key="11">
    <source>
        <dbReference type="PROSITE" id="PS50885"/>
    </source>
</evidence>
<keyword evidence="13" id="KW-1185">Reference proteome</keyword>
<evidence type="ECO:0000256" key="5">
    <source>
        <dbReference type="ARBA" id="ARBA00023136"/>
    </source>
</evidence>
<dbReference type="SUPFAM" id="SSF58104">
    <property type="entry name" value="Methyl-accepting chemotaxis protein (MCP) signaling domain"/>
    <property type="match status" value="1"/>
</dbReference>
<dbReference type="RefSeq" id="WP_209658219.1">
    <property type="nucleotide sequence ID" value="NZ_JAGGLI010000001.1"/>
</dbReference>